<proteinExistence type="predicted"/>
<name>A0A182NWA8_9DIPT</name>
<evidence type="ECO:0000256" key="1">
    <source>
        <dbReference type="SAM" id="MobiDB-lite"/>
    </source>
</evidence>
<reference evidence="2" key="2">
    <citation type="submission" date="2020-05" db="UniProtKB">
        <authorList>
            <consortium name="EnsemblMetazoa"/>
        </authorList>
    </citation>
    <scope>IDENTIFICATION</scope>
    <source>
        <strain evidence="2">WRAIR2</strain>
    </source>
</reference>
<dbReference type="VEuPathDB" id="VectorBase:ADIR014187"/>
<feature type="region of interest" description="Disordered" evidence="1">
    <location>
        <begin position="1"/>
        <end position="22"/>
    </location>
</feature>
<organism evidence="2 3">
    <name type="scientific">Anopheles dirus</name>
    <dbReference type="NCBI Taxonomy" id="7168"/>
    <lineage>
        <taxon>Eukaryota</taxon>
        <taxon>Metazoa</taxon>
        <taxon>Ecdysozoa</taxon>
        <taxon>Arthropoda</taxon>
        <taxon>Hexapoda</taxon>
        <taxon>Insecta</taxon>
        <taxon>Pterygota</taxon>
        <taxon>Neoptera</taxon>
        <taxon>Endopterygota</taxon>
        <taxon>Diptera</taxon>
        <taxon>Nematocera</taxon>
        <taxon>Culicoidea</taxon>
        <taxon>Culicidae</taxon>
        <taxon>Anophelinae</taxon>
        <taxon>Anopheles</taxon>
    </lineage>
</organism>
<dbReference type="Proteomes" id="UP000075884">
    <property type="component" value="Unassembled WGS sequence"/>
</dbReference>
<keyword evidence="3" id="KW-1185">Reference proteome</keyword>
<evidence type="ECO:0000313" key="3">
    <source>
        <dbReference type="Proteomes" id="UP000075884"/>
    </source>
</evidence>
<sequence length="67" mass="7473">RARRGRASSPVNDKNLPLLPASLEHNIPKRNVCVRDDGSQPGSSQRQNGVILEQICLITSRNQRRAK</sequence>
<evidence type="ECO:0000313" key="2">
    <source>
        <dbReference type="EnsemblMetazoa" id="ADIR014187-PB"/>
    </source>
</evidence>
<dbReference type="AlphaFoldDB" id="A0A182NWA8"/>
<accession>A0A182NWA8</accession>
<dbReference type="EnsemblMetazoa" id="ADIR014187-RB">
    <property type="protein sequence ID" value="ADIR014187-PB"/>
    <property type="gene ID" value="ADIR014187"/>
</dbReference>
<protein>
    <submittedName>
        <fullName evidence="2">Uncharacterized protein</fullName>
    </submittedName>
</protein>
<reference evidence="3" key="1">
    <citation type="submission" date="2013-03" db="EMBL/GenBank/DDBJ databases">
        <title>The Genome Sequence of Anopheles dirus WRAIR2.</title>
        <authorList>
            <consortium name="The Broad Institute Genomics Platform"/>
            <person name="Neafsey D.E."/>
            <person name="Walton C."/>
            <person name="Walker B."/>
            <person name="Young S.K."/>
            <person name="Zeng Q."/>
            <person name="Gargeya S."/>
            <person name="Fitzgerald M."/>
            <person name="Haas B."/>
            <person name="Abouelleil A."/>
            <person name="Allen A.W."/>
            <person name="Alvarado L."/>
            <person name="Arachchi H.M."/>
            <person name="Berlin A.M."/>
            <person name="Chapman S.B."/>
            <person name="Gainer-Dewar J."/>
            <person name="Goldberg J."/>
            <person name="Griggs A."/>
            <person name="Gujja S."/>
            <person name="Hansen M."/>
            <person name="Howarth C."/>
            <person name="Imamovic A."/>
            <person name="Ireland A."/>
            <person name="Larimer J."/>
            <person name="McCowan C."/>
            <person name="Murphy C."/>
            <person name="Pearson M."/>
            <person name="Poon T.W."/>
            <person name="Priest M."/>
            <person name="Roberts A."/>
            <person name="Saif S."/>
            <person name="Shea T."/>
            <person name="Sisk P."/>
            <person name="Sykes S."/>
            <person name="Wortman J."/>
            <person name="Nusbaum C."/>
            <person name="Birren B."/>
        </authorList>
    </citation>
    <scope>NUCLEOTIDE SEQUENCE [LARGE SCALE GENOMIC DNA]</scope>
    <source>
        <strain evidence="3">WRAIR2</strain>
    </source>
</reference>